<dbReference type="Gene3D" id="1.10.10.10">
    <property type="entry name" value="Winged helix-like DNA-binding domain superfamily/Winged helix DNA-binding domain"/>
    <property type="match status" value="1"/>
</dbReference>
<dbReference type="OrthoDB" id="4135368at2"/>
<protein>
    <submittedName>
        <fullName evidence="6">Response regulator transcription factor</fullName>
    </submittedName>
</protein>
<dbReference type="EMBL" id="SDPQ02000002">
    <property type="protein sequence ID" value="KAA1397925.1"/>
    <property type="molecule type" value="Genomic_DNA"/>
</dbReference>
<dbReference type="GO" id="GO:0006355">
    <property type="term" value="P:regulation of DNA-templated transcription"/>
    <property type="evidence" value="ECO:0007669"/>
    <property type="project" value="InterPro"/>
</dbReference>
<dbReference type="InterPro" id="IPR016032">
    <property type="entry name" value="Sig_transdc_resp-reg_C-effctor"/>
</dbReference>
<evidence type="ECO:0000313" key="7">
    <source>
        <dbReference type="Proteomes" id="UP000380867"/>
    </source>
</evidence>
<gene>
    <name evidence="6" type="ORF">ESP70_011355</name>
</gene>
<evidence type="ECO:0000256" key="4">
    <source>
        <dbReference type="SAM" id="MobiDB-lite"/>
    </source>
</evidence>
<feature type="compositionally biased region" description="Basic residues" evidence="4">
    <location>
        <begin position="1"/>
        <end position="15"/>
    </location>
</feature>
<dbReference type="PANTHER" id="PTHR44688:SF16">
    <property type="entry name" value="DNA-BINDING TRANSCRIPTIONAL ACTIVATOR DEVR_DOSR"/>
    <property type="match status" value="1"/>
</dbReference>
<accession>A0A5M4FEZ5</accession>
<evidence type="ECO:0000313" key="6">
    <source>
        <dbReference type="EMBL" id="KAA1397925.1"/>
    </source>
</evidence>
<dbReference type="Pfam" id="PF00196">
    <property type="entry name" value="GerE"/>
    <property type="match status" value="1"/>
</dbReference>
<feature type="domain" description="HTH luxR-type" evidence="5">
    <location>
        <begin position="42"/>
        <end position="113"/>
    </location>
</feature>
<dbReference type="Proteomes" id="UP000380867">
    <property type="component" value="Unassembled WGS sequence"/>
</dbReference>
<dbReference type="CDD" id="cd06170">
    <property type="entry name" value="LuxR_C_like"/>
    <property type="match status" value="1"/>
</dbReference>
<dbReference type="InterPro" id="IPR000792">
    <property type="entry name" value="Tscrpt_reg_LuxR_C"/>
</dbReference>
<organism evidence="6 7">
    <name type="scientific">Aeromicrobium ginsengisoli</name>
    <dbReference type="NCBI Taxonomy" id="363867"/>
    <lineage>
        <taxon>Bacteria</taxon>
        <taxon>Bacillati</taxon>
        <taxon>Actinomycetota</taxon>
        <taxon>Actinomycetes</taxon>
        <taxon>Propionibacteriales</taxon>
        <taxon>Nocardioidaceae</taxon>
        <taxon>Aeromicrobium</taxon>
    </lineage>
</organism>
<evidence type="ECO:0000259" key="5">
    <source>
        <dbReference type="PROSITE" id="PS50043"/>
    </source>
</evidence>
<keyword evidence="1" id="KW-0805">Transcription regulation</keyword>
<dbReference type="SUPFAM" id="SSF46894">
    <property type="entry name" value="C-terminal effector domain of the bipartite response regulators"/>
    <property type="match status" value="1"/>
</dbReference>
<dbReference type="GO" id="GO:0003677">
    <property type="term" value="F:DNA binding"/>
    <property type="evidence" value="ECO:0007669"/>
    <property type="project" value="UniProtKB-KW"/>
</dbReference>
<dbReference type="InterPro" id="IPR036388">
    <property type="entry name" value="WH-like_DNA-bd_sf"/>
</dbReference>
<feature type="region of interest" description="Disordered" evidence="4">
    <location>
        <begin position="1"/>
        <end position="46"/>
    </location>
</feature>
<dbReference type="PRINTS" id="PR00038">
    <property type="entry name" value="HTHLUXR"/>
</dbReference>
<dbReference type="PROSITE" id="PS50043">
    <property type="entry name" value="HTH_LUXR_2"/>
    <property type="match status" value="1"/>
</dbReference>
<name>A0A5M4FEZ5_9ACTN</name>
<evidence type="ECO:0000256" key="3">
    <source>
        <dbReference type="ARBA" id="ARBA00023163"/>
    </source>
</evidence>
<dbReference type="AlphaFoldDB" id="A0A5M4FEZ5"/>
<proteinExistence type="predicted"/>
<dbReference type="PANTHER" id="PTHR44688">
    <property type="entry name" value="DNA-BINDING TRANSCRIPTIONAL ACTIVATOR DEVR_DOSR"/>
    <property type="match status" value="1"/>
</dbReference>
<keyword evidence="7" id="KW-1185">Reference proteome</keyword>
<dbReference type="SMART" id="SM00421">
    <property type="entry name" value="HTH_LUXR"/>
    <property type="match status" value="1"/>
</dbReference>
<sequence>MAPGRSRRHGSRRHAQGTSASGHLPVREARRTPVPTRHRPDLDNDVNRLTDRENQVLSLLAQGLANRAIADRLGMTERTAETHVSRIFWKLDLPDDSTVHRRVHAALAHERALVRED</sequence>
<reference evidence="6" key="1">
    <citation type="submission" date="2019-09" db="EMBL/GenBank/DDBJ databases">
        <authorList>
            <person name="Li J."/>
        </authorList>
    </citation>
    <scope>NUCLEOTIDE SEQUENCE [LARGE SCALE GENOMIC DNA]</scope>
    <source>
        <strain evidence="6">JCM 14732</strain>
    </source>
</reference>
<keyword evidence="2" id="KW-0238">DNA-binding</keyword>
<evidence type="ECO:0000256" key="2">
    <source>
        <dbReference type="ARBA" id="ARBA00023125"/>
    </source>
</evidence>
<comment type="caution">
    <text evidence="6">The sequence shown here is derived from an EMBL/GenBank/DDBJ whole genome shotgun (WGS) entry which is preliminary data.</text>
</comment>
<keyword evidence="3" id="KW-0804">Transcription</keyword>
<evidence type="ECO:0000256" key="1">
    <source>
        <dbReference type="ARBA" id="ARBA00023015"/>
    </source>
</evidence>